<evidence type="ECO:0000256" key="3">
    <source>
        <dbReference type="ARBA" id="ARBA00023163"/>
    </source>
</evidence>
<dbReference type="Gene3D" id="3.40.50.880">
    <property type="match status" value="1"/>
</dbReference>
<proteinExistence type="predicted"/>
<sequence>MTQPTTRQRPEKRNLPYMRIAIVLCPGFTLTPMASFVDALRLAADREDRSRQIYFAWEFLSITPEPVRASCGLEVGQQKALADIDGFDGLVVCGGLLSEMDGLPRSAFEPIRRAAERGIPVVGLCTGSFILGQCGLLDGRRCALHFEVLTRFQDRFPKASATSSENYIADGNIITCPGSVASIEVAAYLIRQFSAPHYAAKAYDYLLFRPGTVRLRASLGPLGEAVAKSARLTQEAVRFMEHRMDRPCEISELCASLGVSRSVLYRCFRRDLDLSPLEFWREMRLLACAELLQRGRHGVTEVAYIYGFSDVSHFCRLFKARFGLSAGRYRSTISARPAV</sequence>
<dbReference type="InterPro" id="IPR009057">
    <property type="entry name" value="Homeodomain-like_sf"/>
</dbReference>
<evidence type="ECO:0000313" key="5">
    <source>
        <dbReference type="EMBL" id="MBB4066329.1"/>
    </source>
</evidence>
<dbReference type="PANTHER" id="PTHR43130">
    <property type="entry name" value="ARAC-FAMILY TRANSCRIPTIONAL REGULATOR"/>
    <property type="match status" value="1"/>
</dbReference>
<keyword evidence="3" id="KW-0804">Transcription</keyword>
<dbReference type="PRINTS" id="PR00032">
    <property type="entry name" value="HTHARAC"/>
</dbReference>
<keyword evidence="6" id="KW-1185">Reference proteome</keyword>
<comment type="caution">
    <text evidence="5">The sequence shown here is derived from an EMBL/GenBank/DDBJ whole genome shotgun (WGS) entry which is preliminary data.</text>
</comment>
<evidence type="ECO:0000256" key="1">
    <source>
        <dbReference type="ARBA" id="ARBA00023015"/>
    </source>
</evidence>
<gene>
    <name evidence="5" type="ORF">GGR23_003544</name>
</gene>
<evidence type="ECO:0000313" key="6">
    <source>
        <dbReference type="Proteomes" id="UP000528286"/>
    </source>
</evidence>
<dbReference type="GO" id="GO:0003700">
    <property type="term" value="F:DNA-binding transcription factor activity"/>
    <property type="evidence" value="ECO:0007669"/>
    <property type="project" value="InterPro"/>
</dbReference>
<dbReference type="Gene3D" id="1.10.10.60">
    <property type="entry name" value="Homeodomain-like"/>
    <property type="match status" value="1"/>
</dbReference>
<dbReference type="GO" id="GO:0043565">
    <property type="term" value="F:sequence-specific DNA binding"/>
    <property type="evidence" value="ECO:0007669"/>
    <property type="project" value="InterPro"/>
</dbReference>
<dbReference type="InterPro" id="IPR029062">
    <property type="entry name" value="Class_I_gatase-like"/>
</dbReference>
<dbReference type="Proteomes" id="UP000528286">
    <property type="component" value="Unassembled WGS sequence"/>
</dbReference>
<evidence type="ECO:0000259" key="4">
    <source>
        <dbReference type="PROSITE" id="PS01124"/>
    </source>
</evidence>
<evidence type="ECO:0000256" key="2">
    <source>
        <dbReference type="ARBA" id="ARBA00023125"/>
    </source>
</evidence>
<dbReference type="InterPro" id="IPR018060">
    <property type="entry name" value="HTH_AraC"/>
</dbReference>
<dbReference type="RefSeq" id="WP_183367618.1">
    <property type="nucleotide sequence ID" value="NZ_JACIEZ010000008.1"/>
</dbReference>
<accession>A0A7W6J7P5</accession>
<organism evidence="5 6">
    <name type="scientific">Gellertiella hungarica</name>
    <dbReference type="NCBI Taxonomy" id="1572859"/>
    <lineage>
        <taxon>Bacteria</taxon>
        <taxon>Pseudomonadati</taxon>
        <taxon>Pseudomonadota</taxon>
        <taxon>Alphaproteobacteria</taxon>
        <taxon>Hyphomicrobiales</taxon>
        <taxon>Rhizobiaceae</taxon>
        <taxon>Gellertiella</taxon>
    </lineage>
</organism>
<dbReference type="CDD" id="cd03136">
    <property type="entry name" value="GATase1_AraC_ArgR_like"/>
    <property type="match status" value="1"/>
</dbReference>
<dbReference type="PANTHER" id="PTHR43130:SF3">
    <property type="entry name" value="HTH-TYPE TRANSCRIPTIONAL REGULATOR RV1931C"/>
    <property type="match status" value="1"/>
</dbReference>
<feature type="domain" description="HTH araC/xylS-type" evidence="4">
    <location>
        <begin position="234"/>
        <end position="332"/>
    </location>
</feature>
<keyword evidence="1" id="KW-0805">Transcription regulation</keyword>
<dbReference type="PROSITE" id="PS01124">
    <property type="entry name" value="HTH_ARAC_FAMILY_2"/>
    <property type="match status" value="1"/>
</dbReference>
<dbReference type="InterPro" id="IPR002818">
    <property type="entry name" value="DJ-1/PfpI"/>
</dbReference>
<name>A0A7W6J7P5_9HYPH</name>
<dbReference type="Pfam" id="PF01965">
    <property type="entry name" value="DJ-1_PfpI"/>
    <property type="match status" value="1"/>
</dbReference>
<dbReference type="InterPro" id="IPR020449">
    <property type="entry name" value="Tscrpt_reg_AraC-type_HTH"/>
</dbReference>
<dbReference type="SMART" id="SM00342">
    <property type="entry name" value="HTH_ARAC"/>
    <property type="match status" value="1"/>
</dbReference>
<dbReference type="InterPro" id="IPR052158">
    <property type="entry name" value="INH-QAR"/>
</dbReference>
<dbReference type="EMBL" id="JACIEZ010000008">
    <property type="protein sequence ID" value="MBB4066329.1"/>
    <property type="molecule type" value="Genomic_DNA"/>
</dbReference>
<dbReference type="Pfam" id="PF12833">
    <property type="entry name" value="HTH_18"/>
    <property type="match status" value="1"/>
</dbReference>
<dbReference type="AlphaFoldDB" id="A0A7W6J7P5"/>
<protein>
    <submittedName>
        <fullName evidence="5">Transcriptional regulator GlxA family with amidase domain</fullName>
    </submittedName>
</protein>
<keyword evidence="2" id="KW-0238">DNA-binding</keyword>
<dbReference type="SUPFAM" id="SSF52317">
    <property type="entry name" value="Class I glutamine amidotransferase-like"/>
    <property type="match status" value="1"/>
</dbReference>
<reference evidence="5 6" key="1">
    <citation type="submission" date="2020-08" db="EMBL/GenBank/DDBJ databases">
        <title>Genomic Encyclopedia of Type Strains, Phase IV (KMG-IV): sequencing the most valuable type-strain genomes for metagenomic binning, comparative biology and taxonomic classification.</title>
        <authorList>
            <person name="Goeker M."/>
        </authorList>
    </citation>
    <scope>NUCLEOTIDE SEQUENCE [LARGE SCALE GENOMIC DNA]</scope>
    <source>
        <strain evidence="5 6">DSM 29853</strain>
    </source>
</reference>
<dbReference type="SUPFAM" id="SSF46689">
    <property type="entry name" value="Homeodomain-like"/>
    <property type="match status" value="2"/>
</dbReference>